<keyword evidence="2" id="KW-1185">Reference proteome</keyword>
<evidence type="ECO:0000313" key="2">
    <source>
        <dbReference type="Proteomes" id="UP001153269"/>
    </source>
</evidence>
<comment type="caution">
    <text evidence="1">The sequence shown here is derived from an EMBL/GenBank/DDBJ whole genome shotgun (WGS) entry which is preliminary data.</text>
</comment>
<sequence length="273" mass="29421">MGTFVEECGGEQLCQSSSDTANQVLRSLAALSWRGITDPPIGRDKASWSEFISDMAYEIFSPTVLHTDRGNSEDRSVIGVNMHMRAHIFNLYPFTILTISHYAPPMEADFFNLEGPLLMESGICVGQGDLNAGWYPSWGLRGTLGLVEWAKGRFPPFTLELCPAMLNPPAFISPPGHHLVFPSNGVQSVAFIVSGPSIQGVSLWGSPRGSRGRSRMGDGRFSSFTLDLCPAMLNPTALPRLPGPSSPLPSVQQSNGVGNIRVTVANTGLMGIK</sequence>
<proteinExistence type="predicted"/>
<evidence type="ECO:0000313" key="1">
    <source>
        <dbReference type="EMBL" id="CAB1454972.1"/>
    </source>
</evidence>
<reference evidence="1" key="1">
    <citation type="submission" date="2020-03" db="EMBL/GenBank/DDBJ databases">
        <authorList>
            <person name="Weist P."/>
        </authorList>
    </citation>
    <scope>NUCLEOTIDE SEQUENCE</scope>
</reference>
<dbReference type="EMBL" id="CADEAL010004234">
    <property type="protein sequence ID" value="CAB1454972.1"/>
    <property type="molecule type" value="Genomic_DNA"/>
</dbReference>
<gene>
    <name evidence="1" type="ORF">PLEPLA_LOCUS42742</name>
</gene>
<organism evidence="1 2">
    <name type="scientific">Pleuronectes platessa</name>
    <name type="common">European plaice</name>
    <dbReference type="NCBI Taxonomy" id="8262"/>
    <lineage>
        <taxon>Eukaryota</taxon>
        <taxon>Metazoa</taxon>
        <taxon>Chordata</taxon>
        <taxon>Craniata</taxon>
        <taxon>Vertebrata</taxon>
        <taxon>Euteleostomi</taxon>
        <taxon>Actinopterygii</taxon>
        <taxon>Neopterygii</taxon>
        <taxon>Teleostei</taxon>
        <taxon>Neoteleostei</taxon>
        <taxon>Acanthomorphata</taxon>
        <taxon>Carangaria</taxon>
        <taxon>Pleuronectiformes</taxon>
        <taxon>Pleuronectoidei</taxon>
        <taxon>Pleuronectidae</taxon>
        <taxon>Pleuronectes</taxon>
    </lineage>
</organism>
<name>A0A9N7VL98_PLEPL</name>
<accession>A0A9N7VL98</accession>
<dbReference type="AlphaFoldDB" id="A0A9N7VL98"/>
<protein>
    <submittedName>
        <fullName evidence="1">Uncharacterized protein</fullName>
    </submittedName>
</protein>
<dbReference type="Proteomes" id="UP001153269">
    <property type="component" value="Unassembled WGS sequence"/>
</dbReference>